<reference evidence="1" key="2">
    <citation type="submission" date="2025-08" db="UniProtKB">
        <authorList>
            <consortium name="Ensembl"/>
        </authorList>
    </citation>
    <scope>IDENTIFICATION</scope>
    <source>
        <strain evidence="1">Boxer</strain>
    </source>
</reference>
<sequence>MAKLKNTRRNKCLRGCGEKRTLMHSWWEWKLVQPLWKTVWRFLKVLKIELPHDPVITLLDI</sequence>
<protein>
    <submittedName>
        <fullName evidence="1">Uncharacterized protein</fullName>
    </submittedName>
</protein>
<name>A0A8I3PE75_CANLF</name>
<dbReference type="GeneTree" id="ENSGT01150000287040"/>
<dbReference type="AlphaFoldDB" id="A0A8I3PE75"/>
<reference evidence="1" key="3">
    <citation type="submission" date="2025-09" db="UniProtKB">
        <authorList>
            <consortium name="Ensembl"/>
        </authorList>
    </citation>
    <scope>IDENTIFICATION</scope>
    <source>
        <strain evidence="1">Boxer</strain>
    </source>
</reference>
<dbReference type="Ensembl" id="ENSCAFT00845038918.1">
    <property type="protein sequence ID" value="ENSCAFP00845030477.1"/>
    <property type="gene ID" value="ENSCAFG00845022077.1"/>
</dbReference>
<dbReference type="Proteomes" id="UP000805418">
    <property type="component" value="Chromosome 18"/>
</dbReference>
<evidence type="ECO:0000313" key="2">
    <source>
        <dbReference type="Proteomes" id="UP000805418"/>
    </source>
</evidence>
<keyword evidence="2" id="KW-1185">Reference proteome</keyword>
<reference evidence="1" key="1">
    <citation type="submission" date="2020-03" db="EMBL/GenBank/DDBJ databases">
        <title>Long-read based genome assembly of a Labrador retriever dog.</title>
        <authorList>
            <person name="Eory L."/>
            <person name="Zhang W."/>
            <person name="Schoenebeck J."/>
        </authorList>
    </citation>
    <scope>NUCLEOTIDE SEQUENCE [LARGE SCALE GENOMIC DNA]</scope>
    <source>
        <strain evidence="1">Labrador retriever</strain>
    </source>
</reference>
<organism evidence="1 2">
    <name type="scientific">Canis lupus familiaris</name>
    <name type="common">Dog</name>
    <name type="synonym">Canis familiaris</name>
    <dbReference type="NCBI Taxonomy" id="9615"/>
    <lineage>
        <taxon>Eukaryota</taxon>
        <taxon>Metazoa</taxon>
        <taxon>Chordata</taxon>
        <taxon>Craniata</taxon>
        <taxon>Vertebrata</taxon>
        <taxon>Euteleostomi</taxon>
        <taxon>Mammalia</taxon>
        <taxon>Eutheria</taxon>
        <taxon>Laurasiatheria</taxon>
        <taxon>Carnivora</taxon>
        <taxon>Caniformia</taxon>
        <taxon>Canidae</taxon>
        <taxon>Canis</taxon>
    </lineage>
</organism>
<accession>A0A8I3PE75</accession>
<evidence type="ECO:0000313" key="1">
    <source>
        <dbReference type="Ensembl" id="ENSCAFP00845030477.1"/>
    </source>
</evidence>
<dbReference type="OrthoDB" id="9778772at2759"/>
<proteinExistence type="predicted"/>